<feature type="non-terminal residue" evidence="2">
    <location>
        <position position="1"/>
    </location>
</feature>
<dbReference type="InterPro" id="IPR036388">
    <property type="entry name" value="WH-like_DNA-bd_sf"/>
</dbReference>
<organism evidence="2 3">
    <name type="scientific">Araneus ventricosus</name>
    <name type="common">Orbweaver spider</name>
    <name type="synonym">Epeira ventricosa</name>
    <dbReference type="NCBI Taxonomy" id="182803"/>
    <lineage>
        <taxon>Eukaryota</taxon>
        <taxon>Metazoa</taxon>
        <taxon>Ecdysozoa</taxon>
        <taxon>Arthropoda</taxon>
        <taxon>Chelicerata</taxon>
        <taxon>Arachnida</taxon>
        <taxon>Araneae</taxon>
        <taxon>Araneomorphae</taxon>
        <taxon>Entelegynae</taxon>
        <taxon>Araneoidea</taxon>
        <taxon>Araneidae</taxon>
        <taxon>Araneus</taxon>
    </lineage>
</organism>
<dbReference type="GO" id="GO:0005852">
    <property type="term" value="C:eukaryotic translation initiation factor 3 complex"/>
    <property type="evidence" value="ECO:0007669"/>
    <property type="project" value="InterPro"/>
</dbReference>
<dbReference type="OrthoDB" id="337745at2759"/>
<sequence length="51" mass="6052">YQLKVWMNKYGWKENGKNLVFISNQEENIKTKNITEKIEFDSVAAIMSLTR</sequence>
<dbReference type="Gene3D" id="1.10.10.10">
    <property type="entry name" value="Winged helix-like DNA-binding domain superfamily/Winged helix DNA-binding domain"/>
    <property type="match status" value="1"/>
</dbReference>
<protein>
    <submittedName>
        <fullName evidence="2">Uncharacterized protein</fullName>
    </submittedName>
</protein>
<evidence type="ECO:0000313" key="1">
    <source>
        <dbReference type="EMBL" id="GBM98287.1"/>
    </source>
</evidence>
<evidence type="ECO:0000313" key="2">
    <source>
        <dbReference type="EMBL" id="GBM99620.1"/>
    </source>
</evidence>
<proteinExistence type="predicted"/>
<name>A0A4Y2KB48_ARAVE</name>
<dbReference type="EMBL" id="BGPR01113522">
    <property type="protein sequence ID" value="GBM98287.1"/>
    <property type="molecule type" value="Genomic_DNA"/>
</dbReference>
<comment type="caution">
    <text evidence="2">The sequence shown here is derived from an EMBL/GenBank/DDBJ whole genome shotgun (WGS) entry which is preliminary data.</text>
</comment>
<dbReference type="AlphaFoldDB" id="A0A4Y2KB48"/>
<dbReference type="SUPFAM" id="SSF46785">
    <property type="entry name" value="Winged helix' DNA-binding domain"/>
    <property type="match status" value="1"/>
</dbReference>
<dbReference type="Proteomes" id="UP000499080">
    <property type="component" value="Unassembled WGS sequence"/>
</dbReference>
<gene>
    <name evidence="2" type="ORF">AVEN_122547_1</name>
    <name evidence="1" type="ORF">AVEN_179709_1</name>
</gene>
<dbReference type="InterPro" id="IPR009374">
    <property type="entry name" value="eIF3k"/>
</dbReference>
<accession>A0A4Y2KB48</accession>
<reference evidence="2 3" key="1">
    <citation type="journal article" date="2019" name="Sci. Rep.">
        <title>Orb-weaving spider Araneus ventricosus genome elucidates the spidroin gene catalogue.</title>
        <authorList>
            <person name="Kono N."/>
            <person name="Nakamura H."/>
            <person name="Ohtoshi R."/>
            <person name="Moran D.A.P."/>
            <person name="Shinohara A."/>
            <person name="Yoshida Y."/>
            <person name="Fujiwara M."/>
            <person name="Mori M."/>
            <person name="Tomita M."/>
            <person name="Arakawa K."/>
        </authorList>
    </citation>
    <scope>NUCLEOTIDE SEQUENCE [LARGE SCALE GENOMIC DNA]</scope>
</reference>
<dbReference type="InterPro" id="IPR036390">
    <property type="entry name" value="WH_DNA-bd_sf"/>
</dbReference>
<evidence type="ECO:0000313" key="3">
    <source>
        <dbReference type="Proteomes" id="UP000499080"/>
    </source>
</evidence>
<dbReference type="PANTHER" id="PTHR13022">
    <property type="entry name" value="EUKARYOTIC TRANSLATION INITIATION FACTOR 3 SUBUNIT 11"/>
    <property type="match status" value="1"/>
</dbReference>
<dbReference type="EMBL" id="BGPR01113970">
    <property type="protein sequence ID" value="GBM99620.1"/>
    <property type="molecule type" value="Genomic_DNA"/>
</dbReference>
<dbReference type="PANTHER" id="PTHR13022:SF0">
    <property type="entry name" value="EUKARYOTIC TRANSLATION INITIATION FACTOR 3 SUBUNIT K"/>
    <property type="match status" value="1"/>
</dbReference>
<keyword evidence="3" id="KW-1185">Reference proteome</keyword>
<dbReference type="GO" id="GO:0003743">
    <property type="term" value="F:translation initiation factor activity"/>
    <property type="evidence" value="ECO:0007669"/>
    <property type="project" value="InterPro"/>
</dbReference>